<feature type="transmembrane region" description="Helical" evidence="1">
    <location>
        <begin position="185"/>
        <end position="209"/>
    </location>
</feature>
<dbReference type="SUPFAM" id="SSF103481">
    <property type="entry name" value="Multidrug resistance efflux transporter EmrE"/>
    <property type="match status" value="2"/>
</dbReference>
<dbReference type="GO" id="GO:0016020">
    <property type="term" value="C:membrane"/>
    <property type="evidence" value="ECO:0007669"/>
    <property type="project" value="InterPro"/>
</dbReference>
<feature type="transmembrane region" description="Helical" evidence="1">
    <location>
        <begin position="38"/>
        <end position="58"/>
    </location>
</feature>
<comment type="caution">
    <text evidence="3">The sequence shown here is derived from an EMBL/GenBank/DDBJ whole genome shotgun (WGS) entry which is preliminary data.</text>
</comment>
<sequence>MSPGTAGSISHTGARLRVLAAALTFSIGGAGIKACQLTSWQVASFRSGIAALTLLLLLPEARRGWSARSALVGLAYAATVTLFVLANKLTTSANTIFLQSTAPLYILLLSPWLLREPIRAHDLGVMAVVASGMGLLFVGSEHPYATAPDPVHGNILATLSGLCWALTLMGLRWMGRSQHAAPGSAVPAVVMGNLIAFFLGLFFALPVQAARPLDWAIVTGLGTIQIGVAYVFLTGGMRHVRAFEASMLLLLEPVLNPVWSWLIHGERPRSWSLVGGAIILGGTLLKNALQRGRLLDGLIAGQGARSHLAQRLDVLLHVAAMEVGLRQVPGEMTHVLLHAGEGLA</sequence>
<feature type="transmembrane region" description="Helical" evidence="1">
    <location>
        <begin position="151"/>
        <end position="173"/>
    </location>
</feature>
<gene>
    <name evidence="3" type="ORF">E6K75_06225</name>
</gene>
<evidence type="ECO:0000256" key="1">
    <source>
        <dbReference type="SAM" id="Phobius"/>
    </source>
</evidence>
<dbReference type="AlphaFoldDB" id="A0A538T2G7"/>
<feature type="transmembrane region" description="Helical" evidence="1">
    <location>
        <begin position="70"/>
        <end position="90"/>
    </location>
</feature>
<dbReference type="EMBL" id="VBOV01000152">
    <property type="protein sequence ID" value="TMQ57821.1"/>
    <property type="molecule type" value="Genomic_DNA"/>
</dbReference>
<accession>A0A538T2G7</accession>
<feature type="domain" description="EamA" evidence="2">
    <location>
        <begin position="18"/>
        <end position="137"/>
    </location>
</feature>
<keyword evidence="1" id="KW-0472">Membrane</keyword>
<feature type="transmembrane region" description="Helical" evidence="1">
    <location>
        <begin position="215"/>
        <end position="233"/>
    </location>
</feature>
<dbReference type="InterPro" id="IPR000620">
    <property type="entry name" value="EamA_dom"/>
</dbReference>
<evidence type="ECO:0000313" key="4">
    <source>
        <dbReference type="Proteomes" id="UP000320913"/>
    </source>
</evidence>
<evidence type="ECO:0000313" key="3">
    <source>
        <dbReference type="EMBL" id="TMQ57821.1"/>
    </source>
</evidence>
<feature type="transmembrane region" description="Helical" evidence="1">
    <location>
        <begin position="12"/>
        <end position="32"/>
    </location>
</feature>
<keyword evidence="1" id="KW-0812">Transmembrane</keyword>
<feature type="transmembrane region" description="Helical" evidence="1">
    <location>
        <begin position="96"/>
        <end position="114"/>
    </location>
</feature>
<dbReference type="PANTHER" id="PTHR22911">
    <property type="entry name" value="ACYL-MALONYL CONDENSING ENZYME-RELATED"/>
    <property type="match status" value="1"/>
</dbReference>
<proteinExistence type="predicted"/>
<organism evidence="3 4">
    <name type="scientific">Eiseniibacteriota bacterium</name>
    <dbReference type="NCBI Taxonomy" id="2212470"/>
    <lineage>
        <taxon>Bacteria</taxon>
        <taxon>Candidatus Eiseniibacteriota</taxon>
    </lineage>
</organism>
<dbReference type="InterPro" id="IPR037185">
    <property type="entry name" value="EmrE-like"/>
</dbReference>
<feature type="transmembrane region" description="Helical" evidence="1">
    <location>
        <begin position="121"/>
        <end position="139"/>
    </location>
</feature>
<protein>
    <submittedName>
        <fullName evidence="3">EamA/RhaT family transporter</fullName>
    </submittedName>
</protein>
<reference evidence="3 4" key="1">
    <citation type="journal article" date="2019" name="Nat. Microbiol.">
        <title>Mediterranean grassland soil C-N compound turnover is dependent on rainfall and depth, and is mediated by genomically divergent microorganisms.</title>
        <authorList>
            <person name="Diamond S."/>
            <person name="Andeer P.F."/>
            <person name="Li Z."/>
            <person name="Crits-Christoph A."/>
            <person name="Burstein D."/>
            <person name="Anantharaman K."/>
            <person name="Lane K.R."/>
            <person name="Thomas B.C."/>
            <person name="Pan C."/>
            <person name="Northen T.R."/>
            <person name="Banfield J.F."/>
        </authorList>
    </citation>
    <scope>NUCLEOTIDE SEQUENCE [LARGE SCALE GENOMIC DNA]</scope>
    <source>
        <strain evidence="3">WS_5</strain>
    </source>
</reference>
<evidence type="ECO:0000259" key="2">
    <source>
        <dbReference type="Pfam" id="PF00892"/>
    </source>
</evidence>
<feature type="domain" description="EamA" evidence="2">
    <location>
        <begin position="153"/>
        <end position="285"/>
    </location>
</feature>
<dbReference type="Pfam" id="PF00892">
    <property type="entry name" value="EamA"/>
    <property type="match status" value="2"/>
</dbReference>
<name>A0A538T2G7_UNCEI</name>
<keyword evidence="1" id="KW-1133">Transmembrane helix</keyword>
<dbReference type="Proteomes" id="UP000320913">
    <property type="component" value="Unassembled WGS sequence"/>
</dbReference>